<feature type="compositionally biased region" description="Basic residues" evidence="1">
    <location>
        <begin position="43"/>
        <end position="52"/>
    </location>
</feature>
<dbReference type="Proteomes" id="UP001058184">
    <property type="component" value="Chromosome"/>
</dbReference>
<evidence type="ECO:0000313" key="2">
    <source>
        <dbReference type="EMBL" id="UWQ57294.1"/>
    </source>
</evidence>
<keyword evidence="3" id="KW-1185">Reference proteome</keyword>
<feature type="compositionally biased region" description="Basic and acidic residues" evidence="1">
    <location>
        <begin position="28"/>
        <end position="37"/>
    </location>
</feature>
<dbReference type="EMBL" id="CP081078">
    <property type="protein sequence ID" value="UWQ57294.1"/>
    <property type="molecule type" value="Genomic_DNA"/>
</dbReference>
<sequence>MVRPTRENSNRIFGELLDVRDLVQSMETEEHIGKNPEKTSLTGRKKPGGQST</sequence>
<feature type="region of interest" description="Disordered" evidence="1">
    <location>
        <begin position="27"/>
        <end position="52"/>
    </location>
</feature>
<proteinExistence type="predicted"/>
<name>A0ABY5WSU8_LEICA</name>
<organism evidence="2 3">
    <name type="scientific">Leisingera caerulea</name>
    <name type="common">Phaeobacter caeruleus</name>
    <dbReference type="NCBI Taxonomy" id="506591"/>
    <lineage>
        <taxon>Bacteria</taxon>
        <taxon>Pseudomonadati</taxon>
        <taxon>Pseudomonadota</taxon>
        <taxon>Alphaproteobacteria</taxon>
        <taxon>Rhodobacterales</taxon>
        <taxon>Roseobacteraceae</taxon>
        <taxon>Leisingera</taxon>
    </lineage>
</organism>
<evidence type="ECO:0000313" key="3">
    <source>
        <dbReference type="Proteomes" id="UP001058184"/>
    </source>
</evidence>
<accession>A0ABY5WSU8</accession>
<reference evidence="2" key="1">
    <citation type="submission" date="2021-08" db="EMBL/GenBank/DDBJ databases">
        <authorList>
            <person name="Nwanade C."/>
            <person name="Wang M."/>
            <person name="Masoudi A."/>
            <person name="Yu Z."/>
            <person name="Liu J."/>
        </authorList>
    </citation>
    <scope>NUCLEOTIDE SEQUENCE</scope>
    <source>
        <strain evidence="2">S141</strain>
    </source>
</reference>
<evidence type="ECO:0000256" key="1">
    <source>
        <dbReference type="SAM" id="MobiDB-lite"/>
    </source>
</evidence>
<dbReference type="RefSeq" id="WP_260000551.1">
    <property type="nucleotide sequence ID" value="NZ_CP081078.1"/>
</dbReference>
<gene>
    <name evidence="2" type="ORF">K3722_12245</name>
</gene>
<protein>
    <submittedName>
        <fullName evidence="2">Uncharacterized protein</fullName>
    </submittedName>
</protein>